<proteinExistence type="predicted"/>
<keyword evidence="3" id="KW-1185">Reference proteome</keyword>
<dbReference type="Pfam" id="PF04851">
    <property type="entry name" value="ResIII"/>
    <property type="match status" value="1"/>
</dbReference>
<comment type="caution">
    <text evidence="2">The sequence shown here is derived from an EMBL/GenBank/DDBJ whole genome shotgun (WGS) entry which is preliminary data.</text>
</comment>
<reference evidence="2 3" key="1">
    <citation type="submission" date="2023-06" db="EMBL/GenBank/DDBJ databases">
        <title>Whole genome sequence of Oscillatoria calcuttensis NRMC-F 0142.</title>
        <authorList>
            <person name="Shakena Fathima T."/>
            <person name="Muralitharan G."/>
            <person name="Thajuddin N."/>
        </authorList>
    </citation>
    <scope>NUCLEOTIDE SEQUENCE [LARGE SCALE GENOMIC DNA]</scope>
    <source>
        <strain evidence="2 3">NRMC-F 0142</strain>
    </source>
</reference>
<keyword evidence="2" id="KW-0378">Hydrolase</keyword>
<organism evidence="2 3">
    <name type="scientific">Geitlerinema calcuttense NRMC-F 0142</name>
    <dbReference type="NCBI Taxonomy" id="2922238"/>
    <lineage>
        <taxon>Bacteria</taxon>
        <taxon>Bacillati</taxon>
        <taxon>Cyanobacteriota</taxon>
        <taxon>Cyanophyceae</taxon>
        <taxon>Geitlerinematales</taxon>
        <taxon>Geitlerinemataceae</taxon>
        <taxon>Geitlerinema</taxon>
    </lineage>
</organism>
<dbReference type="InterPro" id="IPR027417">
    <property type="entry name" value="P-loop_NTPase"/>
</dbReference>
<protein>
    <submittedName>
        <fullName evidence="2">DEAD/DEAH box helicase family protein</fullName>
    </submittedName>
</protein>
<dbReference type="EMBL" id="JASVEJ010000040">
    <property type="protein sequence ID" value="MDL5057881.1"/>
    <property type="molecule type" value="Genomic_DNA"/>
</dbReference>
<dbReference type="Proteomes" id="UP001230986">
    <property type="component" value="Unassembled WGS sequence"/>
</dbReference>
<accession>A0ABT7M0V5</accession>
<name>A0ABT7M0V5_9CYAN</name>
<sequence length="298" mass="33833">MEAVETIIFLTEARGDFRQGIEIPRDEPSDDRKAEGMTGFLRYACKMATGSGKTTVMGMVIAWSLLNKANDRGDARFSDVALVVVPNVTIRDRCRELDPELGEASLYRTRDLVPSHLMERLRQGKVIVANWHVFEPQTINEGAAARVVKRGREILTTEIIRIGEKNDTKRGTRYLTRETIARQLDNGLLELVSGDPQNDNSIKVRSRRYVESDVKLIERILGREIGGKQNILVLNDEAHHAYRIKKDEPDEYEQDEFGETKKPKNFSGRQPFGSMVWIAFKKTGASTSAWTCRPHPIF</sequence>
<evidence type="ECO:0000259" key="1">
    <source>
        <dbReference type="Pfam" id="PF04851"/>
    </source>
</evidence>
<dbReference type="GO" id="GO:0004386">
    <property type="term" value="F:helicase activity"/>
    <property type="evidence" value="ECO:0007669"/>
    <property type="project" value="UniProtKB-KW"/>
</dbReference>
<dbReference type="InterPro" id="IPR006935">
    <property type="entry name" value="Helicase/UvrB_N"/>
</dbReference>
<gene>
    <name evidence="2" type="ORF">QQ055_10515</name>
</gene>
<feature type="domain" description="Helicase/UvrB N-terminal" evidence="1">
    <location>
        <begin position="39"/>
        <end position="242"/>
    </location>
</feature>
<keyword evidence="2" id="KW-0547">Nucleotide-binding</keyword>
<keyword evidence="2" id="KW-0347">Helicase</keyword>
<dbReference type="SUPFAM" id="SSF52540">
    <property type="entry name" value="P-loop containing nucleoside triphosphate hydrolases"/>
    <property type="match status" value="1"/>
</dbReference>
<evidence type="ECO:0000313" key="3">
    <source>
        <dbReference type="Proteomes" id="UP001230986"/>
    </source>
</evidence>
<keyword evidence="2" id="KW-0067">ATP-binding</keyword>
<evidence type="ECO:0000313" key="2">
    <source>
        <dbReference type="EMBL" id="MDL5057881.1"/>
    </source>
</evidence>